<sequence>MAVHTAGRFGILQKILLTTLCVSLIPLAIIWAIDNQGIRQLTGERVEQQLATFSRNLATQVNDWVTMNQRMLLQNAALKDVASMRADRQNPVLQTITRNYEWAYLAFTTDTSGNNIGRSDGKRTKYYGDRDYIKQVLAGQPFGKQVLIGKTSGKPALVLSAPIYDQRSELNGVIAIAMTLSDLSRNITEARIGQSGFAFLLDENGEVIAHQSKKFTRTRADFSRHPAFLALKQGQQQAIYQDESGNKVIASMQKTRDGWVVITQQDYDEAFAPVRAANLRAMILLVATLLVVILVTILVSKRLAEPIRNLTRAADQLSQGKLDITIEGLDRRDEIGDLARAVDRLGTSIKFAIQRLRKKAA</sequence>
<reference evidence="13 14" key="1">
    <citation type="journal article" date="2018" name="Genome Announc.">
        <title>Genome Sequence of Geothermobacter sp. HR-1 Iron Reducer from the Loihi Seamount.</title>
        <authorList>
            <person name="Smith H."/>
            <person name="Abuyen K."/>
            <person name="Tremblay J."/>
            <person name="Savalia P."/>
            <person name="Perez-Rodriguez I."/>
            <person name="Emerson D."/>
            <person name="Tully B."/>
            <person name="Amend J."/>
        </authorList>
    </citation>
    <scope>NUCLEOTIDE SEQUENCE [LARGE SCALE GENOMIC DNA]</scope>
    <source>
        <strain evidence="13 14">HR-1</strain>
    </source>
</reference>
<keyword evidence="5" id="KW-0597">Phosphoprotein</keyword>
<dbReference type="InterPro" id="IPR033479">
    <property type="entry name" value="dCache_1"/>
</dbReference>
<feature type="transmembrane region" description="Helical" evidence="11">
    <location>
        <begin position="281"/>
        <end position="299"/>
    </location>
</feature>
<keyword evidence="4" id="KW-1003">Cell membrane</keyword>
<dbReference type="InterPro" id="IPR050398">
    <property type="entry name" value="HssS/ArlS-like"/>
</dbReference>
<evidence type="ECO:0000256" key="4">
    <source>
        <dbReference type="ARBA" id="ARBA00022475"/>
    </source>
</evidence>
<evidence type="ECO:0000256" key="10">
    <source>
        <dbReference type="ARBA" id="ARBA00023136"/>
    </source>
</evidence>
<dbReference type="SUPFAM" id="SSF103190">
    <property type="entry name" value="Sensory domain-like"/>
    <property type="match status" value="1"/>
</dbReference>
<keyword evidence="7 11" id="KW-0812">Transmembrane</keyword>
<dbReference type="EC" id="2.7.13.3" evidence="3"/>
<evidence type="ECO:0000256" key="9">
    <source>
        <dbReference type="ARBA" id="ARBA00022989"/>
    </source>
</evidence>
<dbReference type="GO" id="GO:0005886">
    <property type="term" value="C:plasma membrane"/>
    <property type="evidence" value="ECO:0007669"/>
    <property type="project" value="UniProtKB-SubCell"/>
</dbReference>
<keyword evidence="9 11" id="KW-1133">Transmembrane helix</keyword>
<feature type="domain" description="HAMP" evidence="12">
    <location>
        <begin position="301"/>
        <end position="354"/>
    </location>
</feature>
<dbReference type="InterPro" id="IPR029151">
    <property type="entry name" value="Sensor-like_sf"/>
</dbReference>
<comment type="catalytic activity">
    <reaction evidence="1">
        <text>ATP + protein L-histidine = ADP + protein N-phospho-L-histidine.</text>
        <dbReference type="EC" id="2.7.13.3"/>
    </reaction>
</comment>
<comment type="caution">
    <text evidence="13">The sequence shown here is derived from an EMBL/GenBank/DDBJ whole genome shotgun (WGS) entry which is preliminary data.</text>
</comment>
<organism evidence="13 14">
    <name type="scientific">Geothermobacter hydrogeniphilus</name>
    <dbReference type="NCBI Taxonomy" id="1969733"/>
    <lineage>
        <taxon>Bacteria</taxon>
        <taxon>Pseudomonadati</taxon>
        <taxon>Thermodesulfobacteriota</taxon>
        <taxon>Desulfuromonadia</taxon>
        <taxon>Desulfuromonadales</taxon>
        <taxon>Geothermobacteraceae</taxon>
        <taxon>Geothermobacter</taxon>
    </lineage>
</organism>
<evidence type="ECO:0000256" key="6">
    <source>
        <dbReference type="ARBA" id="ARBA00022679"/>
    </source>
</evidence>
<keyword evidence="8" id="KW-0418">Kinase</keyword>
<comment type="subcellular location">
    <subcellularLocation>
        <location evidence="2">Cell membrane</location>
        <topology evidence="2">Multi-pass membrane protein</topology>
    </subcellularLocation>
</comment>
<dbReference type="RefSeq" id="WP_103114801.1">
    <property type="nucleotide sequence ID" value="NZ_PPFX01000009.1"/>
</dbReference>
<keyword evidence="10 11" id="KW-0472">Membrane</keyword>
<dbReference type="Pfam" id="PF00672">
    <property type="entry name" value="HAMP"/>
    <property type="match status" value="1"/>
</dbReference>
<dbReference type="PANTHER" id="PTHR45528:SF10">
    <property type="entry name" value="METHYL-ACCEPTING CHEMOTAXIS PROTEIN"/>
    <property type="match status" value="1"/>
</dbReference>
<evidence type="ECO:0000313" key="13">
    <source>
        <dbReference type="EMBL" id="PNU20696.1"/>
    </source>
</evidence>
<evidence type="ECO:0000256" key="2">
    <source>
        <dbReference type="ARBA" id="ARBA00004651"/>
    </source>
</evidence>
<dbReference type="PROSITE" id="PS50885">
    <property type="entry name" value="HAMP"/>
    <property type="match status" value="1"/>
</dbReference>
<evidence type="ECO:0000256" key="11">
    <source>
        <dbReference type="SAM" id="Phobius"/>
    </source>
</evidence>
<evidence type="ECO:0000259" key="12">
    <source>
        <dbReference type="PROSITE" id="PS50885"/>
    </source>
</evidence>
<dbReference type="CDD" id="cd12914">
    <property type="entry name" value="PDC1_DGC_like"/>
    <property type="match status" value="1"/>
</dbReference>
<dbReference type="EMBL" id="PPFX01000009">
    <property type="protein sequence ID" value="PNU20696.1"/>
    <property type="molecule type" value="Genomic_DNA"/>
</dbReference>
<dbReference type="SMART" id="SM00304">
    <property type="entry name" value="HAMP"/>
    <property type="match status" value="1"/>
</dbReference>
<gene>
    <name evidence="13" type="ORF">C2E25_05605</name>
</gene>
<dbReference type="GO" id="GO:0000155">
    <property type="term" value="F:phosphorelay sensor kinase activity"/>
    <property type="evidence" value="ECO:0007669"/>
    <property type="project" value="TreeGrafter"/>
</dbReference>
<accession>A0A2K2HBK2</accession>
<dbReference type="Pfam" id="PF02743">
    <property type="entry name" value="dCache_1"/>
    <property type="match status" value="1"/>
</dbReference>
<protein>
    <recommendedName>
        <fullName evidence="3">histidine kinase</fullName>
        <ecNumber evidence="3">2.7.13.3</ecNumber>
    </recommendedName>
</protein>
<evidence type="ECO:0000313" key="14">
    <source>
        <dbReference type="Proteomes" id="UP000236340"/>
    </source>
</evidence>
<evidence type="ECO:0000256" key="3">
    <source>
        <dbReference type="ARBA" id="ARBA00012438"/>
    </source>
</evidence>
<evidence type="ECO:0000256" key="1">
    <source>
        <dbReference type="ARBA" id="ARBA00000085"/>
    </source>
</evidence>
<dbReference type="SUPFAM" id="SSF158472">
    <property type="entry name" value="HAMP domain-like"/>
    <property type="match status" value="1"/>
</dbReference>
<evidence type="ECO:0000256" key="5">
    <source>
        <dbReference type="ARBA" id="ARBA00022553"/>
    </source>
</evidence>
<dbReference type="Proteomes" id="UP000236340">
    <property type="component" value="Unassembled WGS sequence"/>
</dbReference>
<dbReference type="AlphaFoldDB" id="A0A2K2HBK2"/>
<dbReference type="CDD" id="cd06225">
    <property type="entry name" value="HAMP"/>
    <property type="match status" value="1"/>
</dbReference>
<proteinExistence type="predicted"/>
<keyword evidence="6" id="KW-0808">Transferase</keyword>
<dbReference type="InterPro" id="IPR003660">
    <property type="entry name" value="HAMP_dom"/>
</dbReference>
<dbReference type="Gene3D" id="3.30.450.20">
    <property type="entry name" value="PAS domain"/>
    <property type="match status" value="1"/>
</dbReference>
<dbReference type="PANTHER" id="PTHR45528">
    <property type="entry name" value="SENSOR HISTIDINE KINASE CPXA"/>
    <property type="match status" value="1"/>
</dbReference>
<dbReference type="OrthoDB" id="5759972at2"/>
<name>A0A2K2HBK2_9BACT</name>
<evidence type="ECO:0000256" key="8">
    <source>
        <dbReference type="ARBA" id="ARBA00022777"/>
    </source>
</evidence>
<dbReference type="Gene3D" id="6.10.340.10">
    <property type="match status" value="1"/>
</dbReference>
<feature type="transmembrane region" description="Helical" evidence="11">
    <location>
        <begin position="12"/>
        <end position="33"/>
    </location>
</feature>
<evidence type="ECO:0000256" key="7">
    <source>
        <dbReference type="ARBA" id="ARBA00022692"/>
    </source>
</evidence>
<dbReference type="CDD" id="cd12912">
    <property type="entry name" value="PDC2_MCP_like"/>
    <property type="match status" value="1"/>
</dbReference>